<gene>
    <name evidence="1" type="ORF">DFR76_107254</name>
</gene>
<dbReference type="InterPro" id="IPR010985">
    <property type="entry name" value="Ribbon_hlx_hlx"/>
</dbReference>
<proteinExistence type="predicted"/>
<keyword evidence="2" id="KW-1185">Reference proteome</keyword>
<reference evidence="1 2" key="1">
    <citation type="submission" date="2018-07" db="EMBL/GenBank/DDBJ databases">
        <title>Genomic Encyclopedia of Type Strains, Phase IV (KMG-IV): sequencing the most valuable type-strain genomes for metagenomic binning, comparative biology and taxonomic classification.</title>
        <authorList>
            <person name="Goeker M."/>
        </authorList>
    </citation>
    <scope>NUCLEOTIDE SEQUENCE [LARGE SCALE GENOMIC DNA]</scope>
    <source>
        <strain evidence="1 2">DSM 44290</strain>
    </source>
</reference>
<protein>
    <recommendedName>
        <fullName evidence="3">HicB-like protein involved in pilus formation</fullName>
    </recommendedName>
</protein>
<dbReference type="GO" id="GO:0006355">
    <property type="term" value="P:regulation of DNA-templated transcription"/>
    <property type="evidence" value="ECO:0007669"/>
    <property type="project" value="InterPro"/>
</dbReference>
<name>A0A370I2A0_9NOCA</name>
<accession>A0A370I2A0</accession>
<evidence type="ECO:0000313" key="1">
    <source>
        <dbReference type="EMBL" id="RDI64877.1"/>
    </source>
</evidence>
<comment type="caution">
    <text evidence="1">The sequence shown here is derived from an EMBL/GenBank/DDBJ whole genome shotgun (WGS) entry which is preliminary data.</text>
</comment>
<sequence length="150" mass="15845">MDLNAYTTRLRDDLVAAAALGDEKTQATAAALAAATENAARLTLLAALSELAAEISATLGDRTVHVSVDGTDARVDVRPNASEEHHNPTFEEMTGDISRVTLRLVENIKSRAEEAAAQSGQSLNSWLSTAVQGALRDQMRRGGAGRCDTP</sequence>
<evidence type="ECO:0008006" key="3">
    <source>
        <dbReference type="Google" id="ProtNLM"/>
    </source>
</evidence>
<dbReference type="RefSeq" id="WP_062505453.1">
    <property type="nucleotide sequence ID" value="NZ_QQBC01000007.1"/>
</dbReference>
<dbReference type="SUPFAM" id="SSF47598">
    <property type="entry name" value="Ribbon-helix-helix"/>
    <property type="match status" value="1"/>
</dbReference>
<dbReference type="STRING" id="1210086.GCA_001613105_02323"/>
<evidence type="ECO:0000313" key="2">
    <source>
        <dbReference type="Proteomes" id="UP000254869"/>
    </source>
</evidence>
<organism evidence="1 2">
    <name type="scientific">Nocardia pseudobrasiliensis</name>
    <dbReference type="NCBI Taxonomy" id="45979"/>
    <lineage>
        <taxon>Bacteria</taxon>
        <taxon>Bacillati</taxon>
        <taxon>Actinomycetota</taxon>
        <taxon>Actinomycetes</taxon>
        <taxon>Mycobacteriales</taxon>
        <taxon>Nocardiaceae</taxon>
        <taxon>Nocardia</taxon>
    </lineage>
</organism>
<dbReference type="EMBL" id="QQBC01000007">
    <property type="protein sequence ID" value="RDI64877.1"/>
    <property type="molecule type" value="Genomic_DNA"/>
</dbReference>
<dbReference type="AlphaFoldDB" id="A0A370I2A0"/>
<dbReference type="Proteomes" id="UP000254869">
    <property type="component" value="Unassembled WGS sequence"/>
</dbReference>